<dbReference type="GeneID" id="105271999"/>
<dbReference type="RefSeq" id="XP_011312157.1">
    <property type="nucleotide sequence ID" value="XM_011313855.1"/>
</dbReference>
<dbReference type="InterPro" id="IPR012676">
    <property type="entry name" value="TGS-like"/>
</dbReference>
<protein>
    <recommendedName>
        <fullName evidence="6">Large ribosomal subunit protein mL39</fullName>
    </recommendedName>
    <alternativeName>
        <fullName evidence="7">39S ribosomal protein L39, mitochondrial</fullName>
    </alternativeName>
</protein>
<dbReference type="GO" id="GO:0003723">
    <property type="term" value="F:RNA binding"/>
    <property type="evidence" value="ECO:0007669"/>
    <property type="project" value="TreeGrafter"/>
</dbReference>
<dbReference type="PANTHER" id="PTHR42753:SF9">
    <property type="entry name" value="LARGE RIBOSOMAL SUBUNIT PROTEIN ML39"/>
    <property type="match status" value="1"/>
</dbReference>
<sequence>MIQGYKTLCCVGSRLSPVLSSRFASTLTKPEAKKNRNDLFESEKRRQVASVGRIEKIKVIYHGPEDEITLLMNKDLSTPHDCAMHISDGVTKTSALASVDGAPWDLHKPLVSDCNLILSSMRTPNDRSVNNAFWRTCSLMLGAVVDSAFKDDIPCHLHSFTSPNIKSGSFIYDVHLELPDWNPTEAELRSLSSLFTKLIREELPIERLEIGKDMALEMFQENPFKTKQIPNIAQNNEGKIVVYRVGDHIDISKGPMIGNTRLVGRCTIGAIHKIQNDAGENLHRFQGVALPSGIIVNHVIYGLMEERAKKFNQTVWMPQRLDHEDSVAVAANN</sequence>
<dbReference type="GO" id="GO:0005840">
    <property type="term" value="C:ribosome"/>
    <property type="evidence" value="ECO:0007669"/>
    <property type="project" value="UniProtKB-KW"/>
</dbReference>
<dbReference type="KEGG" id="fas:105271999"/>
<keyword evidence="8" id="KW-1185">Reference proteome</keyword>
<dbReference type="InterPro" id="IPR050062">
    <property type="entry name" value="Pro-tRNA_synthetase"/>
</dbReference>
<dbReference type="CDD" id="cd01667">
    <property type="entry name" value="TGS_ThrRS"/>
    <property type="match status" value="1"/>
</dbReference>
<dbReference type="GO" id="GO:0005739">
    <property type="term" value="C:mitochondrion"/>
    <property type="evidence" value="ECO:0007669"/>
    <property type="project" value="UniProtKB-SubCell"/>
</dbReference>
<accession>A0A9R1TMU1</accession>
<reference evidence="9" key="1">
    <citation type="submission" date="2025-08" db="UniProtKB">
        <authorList>
            <consortium name="RefSeq"/>
        </authorList>
    </citation>
    <scope>IDENTIFICATION</scope>
    <source>
        <strain evidence="9">USDA-PBARC FA_bdor</strain>
        <tissue evidence="9">Whole organism</tissue>
    </source>
</reference>
<dbReference type="SUPFAM" id="SSF55186">
    <property type="entry name" value="ThrRS/AlaRS common domain"/>
    <property type="match status" value="1"/>
</dbReference>
<comment type="similarity">
    <text evidence="5">Belongs to the mitochondrion-specific ribosomal protein mL39 family.</text>
</comment>
<dbReference type="FunFam" id="3.30.980.10:FF:000006">
    <property type="entry name" value="39S ribosomal protein L39, mitochondrial"/>
    <property type="match status" value="1"/>
</dbReference>
<evidence type="ECO:0000256" key="2">
    <source>
        <dbReference type="ARBA" id="ARBA00022980"/>
    </source>
</evidence>
<evidence type="ECO:0000313" key="8">
    <source>
        <dbReference type="Proteomes" id="UP000694866"/>
    </source>
</evidence>
<dbReference type="AlphaFoldDB" id="A0A9R1TMU1"/>
<gene>
    <name evidence="9" type="primary">mRpL39</name>
</gene>
<keyword evidence="2 9" id="KW-0689">Ribosomal protein</keyword>
<evidence type="ECO:0000256" key="4">
    <source>
        <dbReference type="ARBA" id="ARBA00023274"/>
    </source>
</evidence>
<keyword evidence="4" id="KW-0687">Ribonucleoprotein</keyword>
<dbReference type="InterPro" id="IPR012675">
    <property type="entry name" value="Beta-grasp_dom_sf"/>
</dbReference>
<organism evidence="8 9">
    <name type="scientific">Fopius arisanus</name>
    <dbReference type="NCBI Taxonomy" id="64838"/>
    <lineage>
        <taxon>Eukaryota</taxon>
        <taxon>Metazoa</taxon>
        <taxon>Ecdysozoa</taxon>
        <taxon>Arthropoda</taxon>
        <taxon>Hexapoda</taxon>
        <taxon>Insecta</taxon>
        <taxon>Pterygota</taxon>
        <taxon>Neoptera</taxon>
        <taxon>Endopterygota</taxon>
        <taxon>Hymenoptera</taxon>
        <taxon>Apocrita</taxon>
        <taxon>Ichneumonoidea</taxon>
        <taxon>Braconidae</taxon>
        <taxon>Opiinae</taxon>
        <taxon>Fopius</taxon>
    </lineage>
</organism>
<dbReference type="SUPFAM" id="SSF81271">
    <property type="entry name" value="TGS-like"/>
    <property type="match status" value="1"/>
</dbReference>
<evidence type="ECO:0000256" key="6">
    <source>
        <dbReference type="ARBA" id="ARBA00071662"/>
    </source>
</evidence>
<dbReference type="GO" id="GO:1990904">
    <property type="term" value="C:ribonucleoprotein complex"/>
    <property type="evidence" value="ECO:0007669"/>
    <property type="project" value="UniProtKB-KW"/>
</dbReference>
<name>A0A9R1TMU1_9HYME</name>
<evidence type="ECO:0000256" key="5">
    <source>
        <dbReference type="ARBA" id="ARBA00061231"/>
    </source>
</evidence>
<proteinExistence type="inferred from homology"/>
<evidence type="ECO:0000256" key="1">
    <source>
        <dbReference type="ARBA" id="ARBA00004173"/>
    </source>
</evidence>
<dbReference type="OrthoDB" id="5870821at2759"/>
<comment type="subcellular location">
    <subcellularLocation>
        <location evidence="1">Mitochondrion</location>
    </subcellularLocation>
</comment>
<dbReference type="Gene3D" id="3.30.980.10">
    <property type="entry name" value="Threonyl-trna Synthetase, Chain A, domain 2"/>
    <property type="match status" value="1"/>
</dbReference>
<dbReference type="InterPro" id="IPR018163">
    <property type="entry name" value="Thr/Ala-tRNA-synth_IIc_edit"/>
</dbReference>
<dbReference type="CTD" id="54148"/>
<dbReference type="Proteomes" id="UP000694866">
    <property type="component" value="Unplaced"/>
</dbReference>
<dbReference type="GO" id="GO:0000166">
    <property type="term" value="F:nucleotide binding"/>
    <property type="evidence" value="ECO:0007669"/>
    <property type="project" value="InterPro"/>
</dbReference>
<dbReference type="PANTHER" id="PTHR42753">
    <property type="entry name" value="MITOCHONDRIAL RIBOSOME PROTEIN L39/PROLYL-TRNA LIGASE FAMILY MEMBER"/>
    <property type="match status" value="1"/>
</dbReference>
<evidence type="ECO:0000256" key="7">
    <source>
        <dbReference type="ARBA" id="ARBA00075914"/>
    </source>
</evidence>
<dbReference type="Gene3D" id="3.10.20.30">
    <property type="match status" value="1"/>
</dbReference>
<evidence type="ECO:0000256" key="3">
    <source>
        <dbReference type="ARBA" id="ARBA00023128"/>
    </source>
</evidence>
<evidence type="ECO:0000313" key="9">
    <source>
        <dbReference type="RefSeq" id="XP_011312157.1"/>
    </source>
</evidence>
<keyword evidence="3" id="KW-0496">Mitochondrion</keyword>